<dbReference type="InterPro" id="IPR027417">
    <property type="entry name" value="P-loop_NTPase"/>
</dbReference>
<evidence type="ECO:0000313" key="14">
    <source>
        <dbReference type="EMBL" id="KTW31605.1"/>
    </source>
</evidence>
<dbReference type="Gene3D" id="1.10.1420.10">
    <property type="match status" value="2"/>
</dbReference>
<dbReference type="InterPro" id="IPR045076">
    <property type="entry name" value="MutS"/>
</dbReference>
<dbReference type="InterPro" id="IPR007860">
    <property type="entry name" value="DNA_mmatch_repair_MutS_con_dom"/>
</dbReference>
<dbReference type="InterPro" id="IPR036678">
    <property type="entry name" value="MutS_con_dom_sf"/>
</dbReference>
<dbReference type="GO" id="GO:0032301">
    <property type="term" value="C:MutSalpha complex"/>
    <property type="evidence" value="ECO:0007669"/>
    <property type="project" value="EnsemblFungi"/>
</dbReference>
<dbReference type="SMART" id="SM00533">
    <property type="entry name" value="MUTSd"/>
    <property type="match status" value="1"/>
</dbReference>
<dbReference type="FunFam" id="3.40.1170.10:FF:000002">
    <property type="entry name" value="DNA mismatch repair protein"/>
    <property type="match status" value="1"/>
</dbReference>
<dbReference type="InterPro" id="IPR007695">
    <property type="entry name" value="DNA_mismatch_repair_MutS-lik_N"/>
</dbReference>
<dbReference type="PROSITE" id="PS00486">
    <property type="entry name" value="DNA_MISMATCH_REPAIR_2"/>
    <property type="match status" value="1"/>
</dbReference>
<protein>
    <recommendedName>
        <fullName evidence="9">DNA mismatch repair protein</fullName>
    </recommendedName>
</protein>
<keyword evidence="6 9" id="KW-0238">DNA-binding</keyword>
<comment type="similarity">
    <text evidence="2 9 10">Belongs to the DNA mismatch repair MutS family.</text>
</comment>
<sequence>MKKKAEKMTQQTLLGFIKKPEKKESTLVGFPYSPSKSCDFSSSSGNSQDISSKLETESLNLGDTSFNGILTPVTLNIHKLNSEKTREKENFSSFNLSPLNYPRRKLNYKEDNEDEDDMEYILFRRKKSKIIHDSDDEFKMTISEDDSKNNESDSCPSVSSNQEENHLKRRKLRKLINKDKKRDLVEKFEKMEKNMEIENKYSSIDSSDKKSSSTSLFSTQEKSSEVFNHEAEENYKFLLPEYRRDADGNLPSSPNYDERTLYIPPAAYKSFKPFEKQYWDIKSKFMDTLVFFQKGRFYELYQIDADIGHQLFNLKMTDRVGTMRMVGVPDANYEHWASKFIEKGFKIARVDQLETSLGKEMRDKSSKVKDEKVVRRELVHVLTSGTLINEGIMKSDLSTYCMAIKEEYEINSSVVSFGICFVDAATANFKITYFKDDLSRTKLYTLITQIKPKELILEKANVTPKTIKLLKNSGIDETTWNFIKPGIEFWDEHTTESQFLINNYFKDNDFNNWPPALQKARNYPIALSSVGGLVWYLKTLKMDKNLCTLGNFEWYDPIQEATSLILDGQTLKNLEIFSNSYDGGLDGTLIKLLNRCTTPFGKRLFRLWLCHPLRSVDKINERLDAVELLSDLSIRKFIVNSFKTLPDLERMISRIHSKHCRSKDFISVLEGFNTIYEILDYLSKNLKQDNGLLWKIINDVPDLVDILNDWKKMFDWKKCKDEDILIPNPGTEKDFDNSQNKIEAIEDELHQMERDYRKQFKLPQITFRDIGKEIYQIEVPKSIEVPCSWIKLSCTKSVNRYWSPELKIKVRQLQEAREAHKIVIKNVRDSFFAKFDENYFQWLKVVKSIAHLDCLTSLSISSMEFGEPSCRPQVIDSEYSILEFDELQHPCVVPSLSSSFIPNNIKLGGSKDDPTIVLLTGPNMAGKSTLLRQTCVAVILAQLGCRVPARRALLTPMDSIKSRLGANDNIFGSQSTFMVELLETKKIIEESTSKSLVILDELGRGTSTYDGLAIAYSTLHKLSTYVGCLGFFSTHYHSLVKDFENHPKIAAHYMAAHVDENERKITFLYELRPGVSSKSYGMNVAAMAGIPDEIIKNAEIAAKKFEISSQSARLNKTNYESSISLASQSDFSWLMKLLTSKDPIPSILDLKRQLYVIANTF</sequence>
<dbReference type="SUPFAM" id="SSF55271">
    <property type="entry name" value="DNA repair protein MutS, domain I"/>
    <property type="match status" value="1"/>
</dbReference>
<evidence type="ECO:0000256" key="3">
    <source>
        <dbReference type="ARBA" id="ARBA00022741"/>
    </source>
</evidence>
<dbReference type="Pfam" id="PF05188">
    <property type="entry name" value="MutS_II"/>
    <property type="match status" value="1"/>
</dbReference>
<comment type="caution">
    <text evidence="14">The sequence shown here is derived from an EMBL/GenBank/DDBJ whole genome shotgun (WGS) entry which is preliminary data.</text>
</comment>
<evidence type="ECO:0000256" key="2">
    <source>
        <dbReference type="ARBA" id="ARBA00006271"/>
    </source>
</evidence>
<keyword evidence="5 9" id="KW-0067">ATP-binding</keyword>
<dbReference type="GO" id="GO:0032137">
    <property type="term" value="F:guanine/thymine mispair binding"/>
    <property type="evidence" value="ECO:0007669"/>
    <property type="project" value="EnsemblFungi"/>
</dbReference>
<dbReference type="SMART" id="SM00534">
    <property type="entry name" value="MUTSac"/>
    <property type="match status" value="1"/>
</dbReference>
<evidence type="ECO:0000259" key="13">
    <source>
        <dbReference type="PROSITE" id="PS00486"/>
    </source>
</evidence>
<name>A0A0W4ZTB3_PNEC8</name>
<accession>A0A0W4ZTB3</accession>
<proteinExistence type="inferred from homology"/>
<dbReference type="EMBL" id="LFVZ01000001">
    <property type="protein sequence ID" value="KTW31605.1"/>
    <property type="molecule type" value="Genomic_DNA"/>
</dbReference>
<dbReference type="SUPFAM" id="SSF53150">
    <property type="entry name" value="DNA repair protein MutS, domain II"/>
    <property type="match status" value="1"/>
</dbReference>
<feature type="domain" description="DNA mismatch repair proteins mutS family" evidence="13">
    <location>
        <begin position="995"/>
        <end position="1011"/>
    </location>
</feature>
<dbReference type="OrthoDB" id="10252754at2759"/>
<dbReference type="GO" id="GO:0043570">
    <property type="term" value="P:maintenance of DNA repeat elements"/>
    <property type="evidence" value="ECO:0007669"/>
    <property type="project" value="EnsemblFungi"/>
</dbReference>
<feature type="compositionally biased region" description="Low complexity" evidence="12">
    <location>
        <begin position="33"/>
        <end position="51"/>
    </location>
</feature>
<dbReference type="InterPro" id="IPR016151">
    <property type="entry name" value="DNA_mismatch_repair_MutS_N"/>
</dbReference>
<comment type="subcellular location">
    <subcellularLocation>
        <location evidence="1">Nucleus</location>
    </subcellularLocation>
</comment>
<dbReference type="Pfam" id="PF00488">
    <property type="entry name" value="MutS_V"/>
    <property type="match status" value="1"/>
</dbReference>
<dbReference type="Gene3D" id="3.30.420.110">
    <property type="entry name" value="MutS, connector domain"/>
    <property type="match status" value="1"/>
</dbReference>
<dbReference type="GO" id="GO:0000710">
    <property type="term" value="P:meiotic mismatch repair"/>
    <property type="evidence" value="ECO:0007669"/>
    <property type="project" value="EnsemblFungi"/>
</dbReference>
<dbReference type="GO" id="GO:0140664">
    <property type="term" value="F:ATP-dependent DNA damage sensor activity"/>
    <property type="evidence" value="ECO:0007669"/>
    <property type="project" value="InterPro"/>
</dbReference>
<dbReference type="VEuPathDB" id="FungiDB:T552_00243"/>
<feature type="region of interest" description="Disordered" evidence="12">
    <location>
        <begin position="31"/>
        <end position="52"/>
    </location>
</feature>
<evidence type="ECO:0000256" key="10">
    <source>
        <dbReference type="RuleBase" id="RU003756"/>
    </source>
</evidence>
<keyword evidence="11" id="KW-0175">Coiled coil</keyword>
<evidence type="ECO:0000256" key="11">
    <source>
        <dbReference type="SAM" id="Coils"/>
    </source>
</evidence>
<dbReference type="Pfam" id="PF05192">
    <property type="entry name" value="MutS_III"/>
    <property type="match status" value="1"/>
</dbReference>
<keyword evidence="4 9" id="KW-0227">DNA damage</keyword>
<gene>
    <name evidence="14" type="ORF">T552_00243</name>
</gene>
<evidence type="ECO:0000256" key="6">
    <source>
        <dbReference type="ARBA" id="ARBA00023125"/>
    </source>
</evidence>
<dbReference type="RefSeq" id="XP_018227721.1">
    <property type="nucleotide sequence ID" value="XM_018368861.1"/>
</dbReference>
<keyword evidence="7 9" id="KW-0234">DNA repair</keyword>
<dbReference type="GO" id="GO:0016887">
    <property type="term" value="F:ATP hydrolysis activity"/>
    <property type="evidence" value="ECO:0007669"/>
    <property type="project" value="EnsemblFungi"/>
</dbReference>
<dbReference type="GO" id="GO:0000400">
    <property type="term" value="F:four-way junction DNA binding"/>
    <property type="evidence" value="ECO:0007669"/>
    <property type="project" value="EnsemblFungi"/>
</dbReference>
<dbReference type="GO" id="GO:0043111">
    <property type="term" value="P:replication fork arrest"/>
    <property type="evidence" value="ECO:0007669"/>
    <property type="project" value="EnsemblFungi"/>
</dbReference>
<evidence type="ECO:0000256" key="12">
    <source>
        <dbReference type="SAM" id="MobiDB-lite"/>
    </source>
</evidence>
<dbReference type="SUPFAM" id="SSF48334">
    <property type="entry name" value="DNA repair protein MutS, domain III"/>
    <property type="match status" value="1"/>
</dbReference>
<dbReference type="SUPFAM" id="SSF52540">
    <property type="entry name" value="P-loop containing nucleoside triphosphate hydrolases"/>
    <property type="match status" value="1"/>
</dbReference>
<dbReference type="Gene3D" id="3.40.1170.10">
    <property type="entry name" value="DNA repair protein MutS, domain I"/>
    <property type="match status" value="1"/>
</dbReference>
<evidence type="ECO:0000313" key="15">
    <source>
        <dbReference type="Proteomes" id="UP000054454"/>
    </source>
</evidence>
<dbReference type="InterPro" id="IPR000432">
    <property type="entry name" value="DNA_mismatch_repair_MutS_C"/>
</dbReference>
<evidence type="ECO:0000256" key="9">
    <source>
        <dbReference type="PIRNR" id="PIRNR037677"/>
    </source>
</evidence>
<dbReference type="Proteomes" id="UP000054454">
    <property type="component" value="Unassembled WGS sequence"/>
</dbReference>
<dbReference type="InterPro" id="IPR007861">
    <property type="entry name" value="DNA_mismatch_repair_MutS_clamp"/>
</dbReference>
<feature type="region of interest" description="Disordered" evidence="12">
    <location>
        <begin position="141"/>
        <end position="173"/>
    </location>
</feature>
<keyword evidence="15" id="KW-1185">Reference proteome</keyword>
<evidence type="ECO:0000256" key="4">
    <source>
        <dbReference type="ARBA" id="ARBA00022763"/>
    </source>
</evidence>
<dbReference type="GO" id="GO:0032138">
    <property type="term" value="F:single base insertion or deletion binding"/>
    <property type="evidence" value="ECO:0007669"/>
    <property type="project" value="EnsemblFungi"/>
</dbReference>
<dbReference type="AlphaFoldDB" id="A0A0W4ZTB3"/>
<feature type="coiled-coil region" evidence="11">
    <location>
        <begin position="735"/>
        <end position="762"/>
    </location>
</feature>
<dbReference type="PIRSF" id="PIRSF037677">
    <property type="entry name" value="DNA_mis_repair_Msh6"/>
    <property type="match status" value="1"/>
</dbReference>
<organism evidence="14 15">
    <name type="scientific">Pneumocystis carinii (strain B80)</name>
    <name type="common">Rat pneumocystis pneumonia agent</name>
    <name type="synonym">Pneumocystis carinii f. sp. carinii</name>
    <dbReference type="NCBI Taxonomy" id="1408658"/>
    <lineage>
        <taxon>Eukaryota</taxon>
        <taxon>Fungi</taxon>
        <taxon>Dikarya</taxon>
        <taxon>Ascomycota</taxon>
        <taxon>Taphrinomycotina</taxon>
        <taxon>Pneumocystomycetes</taxon>
        <taxon>Pneumocystaceae</taxon>
        <taxon>Pneumocystis</taxon>
    </lineage>
</organism>
<dbReference type="Gene3D" id="3.40.50.300">
    <property type="entry name" value="P-loop containing nucleotide triphosphate hydrolases"/>
    <property type="match status" value="1"/>
</dbReference>
<reference evidence="15" key="1">
    <citation type="journal article" date="2016" name="Nat. Commun.">
        <title>Genome analysis of three Pneumocystis species reveals adaptation mechanisms to life exclusively in mammalian hosts.</title>
        <authorList>
            <person name="Ma L."/>
            <person name="Chen Z."/>
            <person name="Huang D.W."/>
            <person name="Kutty G."/>
            <person name="Ishihara M."/>
            <person name="Wang H."/>
            <person name="Abouelleil A."/>
            <person name="Bishop L."/>
            <person name="Davey E."/>
            <person name="Deng R."/>
            <person name="Deng X."/>
            <person name="Fan L."/>
            <person name="Fantoni G."/>
            <person name="Fitzgerald M."/>
            <person name="Gogineni E."/>
            <person name="Goldberg J.M."/>
            <person name="Handley G."/>
            <person name="Hu X."/>
            <person name="Huber C."/>
            <person name="Jiao X."/>
            <person name="Jones K."/>
            <person name="Levin J.Z."/>
            <person name="Liu Y."/>
            <person name="Macdonald P."/>
            <person name="Melnikov A."/>
            <person name="Raley C."/>
            <person name="Sassi M."/>
            <person name="Sherman B.T."/>
            <person name="Song X."/>
            <person name="Sykes S."/>
            <person name="Tran B."/>
            <person name="Walsh L."/>
            <person name="Xia Y."/>
            <person name="Yang J."/>
            <person name="Young S."/>
            <person name="Zeng Q."/>
            <person name="Zheng X."/>
            <person name="Stephens R."/>
            <person name="Nusbaum C."/>
            <person name="Birren B.W."/>
            <person name="Azadi P."/>
            <person name="Lempicki R.A."/>
            <person name="Cuomo C.A."/>
            <person name="Kovacs J.A."/>
        </authorList>
    </citation>
    <scope>NUCLEOTIDE SEQUENCE [LARGE SCALE GENOMIC DNA]</scope>
    <source>
        <strain evidence="15">B80</strain>
    </source>
</reference>
<dbReference type="Pfam" id="PF05190">
    <property type="entry name" value="MutS_IV"/>
    <property type="match status" value="1"/>
</dbReference>
<dbReference type="GO" id="GO:0005524">
    <property type="term" value="F:ATP binding"/>
    <property type="evidence" value="ECO:0007669"/>
    <property type="project" value="UniProtKB-UniRule"/>
</dbReference>
<dbReference type="InterPro" id="IPR036187">
    <property type="entry name" value="DNA_mismatch_repair_MutS_sf"/>
</dbReference>
<dbReference type="Pfam" id="PF01624">
    <property type="entry name" value="MutS_I"/>
    <property type="match status" value="1"/>
</dbReference>
<dbReference type="PANTHER" id="PTHR11361:SF148">
    <property type="entry name" value="DNA MISMATCH REPAIR PROTEIN MSH6"/>
    <property type="match status" value="1"/>
</dbReference>
<dbReference type="InterPro" id="IPR017261">
    <property type="entry name" value="DNA_mismatch_repair_MutS/MSH"/>
</dbReference>
<dbReference type="NCBIfam" id="NF003810">
    <property type="entry name" value="PRK05399.1"/>
    <property type="match status" value="1"/>
</dbReference>
<keyword evidence="3 9" id="KW-0547">Nucleotide-binding</keyword>
<evidence type="ECO:0000256" key="8">
    <source>
        <dbReference type="ARBA" id="ARBA00023242"/>
    </source>
</evidence>
<dbReference type="InterPro" id="IPR007696">
    <property type="entry name" value="DNA_mismatch_repair_MutS_core"/>
</dbReference>
<dbReference type="GO" id="GO:0036297">
    <property type="term" value="P:interstrand cross-link repair"/>
    <property type="evidence" value="ECO:0007669"/>
    <property type="project" value="EnsemblFungi"/>
</dbReference>
<evidence type="ECO:0000256" key="5">
    <source>
        <dbReference type="ARBA" id="ARBA00022840"/>
    </source>
</evidence>
<evidence type="ECO:0000256" key="7">
    <source>
        <dbReference type="ARBA" id="ARBA00023204"/>
    </source>
</evidence>
<dbReference type="PANTHER" id="PTHR11361">
    <property type="entry name" value="DNA MISMATCH REPAIR PROTEIN MUTS FAMILY MEMBER"/>
    <property type="match status" value="1"/>
</dbReference>
<keyword evidence="8" id="KW-0539">Nucleus</keyword>
<dbReference type="GeneID" id="28935063"/>
<evidence type="ECO:0000256" key="1">
    <source>
        <dbReference type="ARBA" id="ARBA00004123"/>
    </source>
</evidence>
<dbReference type="FunFam" id="1.10.1420.10:FF:000019">
    <property type="entry name" value="DNA mismatch repair protein"/>
    <property type="match status" value="1"/>
</dbReference>
<comment type="function">
    <text evidence="9 10">Component of the post-replicative DNA mismatch repair system (MMR).</text>
</comment>